<organism evidence="3 4">
    <name type="scientific">Halobellus rarus</name>
    <dbReference type="NCBI Taxonomy" id="1126237"/>
    <lineage>
        <taxon>Archaea</taxon>
        <taxon>Methanobacteriati</taxon>
        <taxon>Methanobacteriota</taxon>
        <taxon>Stenosarchaea group</taxon>
        <taxon>Halobacteria</taxon>
        <taxon>Halobacteriales</taxon>
        <taxon>Haloferacaceae</taxon>
        <taxon>Halobellus</taxon>
    </lineage>
</organism>
<keyword evidence="4" id="KW-1185">Reference proteome</keyword>
<feature type="transmembrane region" description="Helical" evidence="2">
    <location>
        <begin position="36"/>
        <end position="57"/>
    </location>
</feature>
<gene>
    <name evidence="3" type="ORF">ACFSBX_17935</name>
</gene>
<keyword evidence="2" id="KW-0472">Membrane</keyword>
<evidence type="ECO:0000256" key="2">
    <source>
        <dbReference type="SAM" id="Phobius"/>
    </source>
</evidence>
<keyword evidence="2" id="KW-1133">Transmembrane helix</keyword>
<keyword evidence="1" id="KW-0175">Coiled coil</keyword>
<sequence>MSFDWRAIELRDWFPVPYETTGFALKRWILLDANRLAVTGALLTSVFTTFLLLSTFWTFEIQTLLTDTRTVQTILNTLLSGMILLVSIVVSINSIVLSHDITSVENQENRIQGAIKFRRNLGDLTDNGENPSNPSSFLRAMSKTISARAQELTKELDGAEQDFVEDIEEFVTSVSEAAERLGAVEETSGAEFAVLWKGIGFDYGSHIERSRTLDSSREASTERFDDLIEAFELFAIGKEYFKTLYYTKEVSQLSQTLLVVALPAILFNAATIITINGRVFPDGQILGIPVLQPFIAVAFTISFAPYLVLTAYVLRLSTVARLTASRGIFSLD</sequence>
<dbReference type="EMBL" id="JBHUDK010000018">
    <property type="protein sequence ID" value="MFD1600816.1"/>
    <property type="molecule type" value="Genomic_DNA"/>
</dbReference>
<evidence type="ECO:0000256" key="1">
    <source>
        <dbReference type="SAM" id="Coils"/>
    </source>
</evidence>
<dbReference type="Pfam" id="PF25927">
    <property type="entry name" value="DUF7972"/>
    <property type="match status" value="1"/>
</dbReference>
<reference evidence="3 4" key="1">
    <citation type="journal article" date="2019" name="Int. J. Syst. Evol. Microbiol.">
        <title>The Global Catalogue of Microorganisms (GCM) 10K type strain sequencing project: providing services to taxonomists for standard genome sequencing and annotation.</title>
        <authorList>
            <consortium name="The Broad Institute Genomics Platform"/>
            <consortium name="The Broad Institute Genome Sequencing Center for Infectious Disease"/>
            <person name="Wu L."/>
            <person name="Ma J."/>
        </authorList>
    </citation>
    <scope>NUCLEOTIDE SEQUENCE [LARGE SCALE GENOMIC DNA]</scope>
    <source>
        <strain evidence="3 4">CGMCC 1.12121</strain>
    </source>
</reference>
<keyword evidence="2" id="KW-0812">Transmembrane</keyword>
<dbReference type="Proteomes" id="UP001597085">
    <property type="component" value="Unassembled WGS sequence"/>
</dbReference>
<dbReference type="AlphaFoldDB" id="A0ABD6CSS1"/>
<evidence type="ECO:0000313" key="3">
    <source>
        <dbReference type="EMBL" id="MFD1600816.1"/>
    </source>
</evidence>
<feature type="coiled-coil region" evidence="1">
    <location>
        <begin position="142"/>
        <end position="169"/>
    </location>
</feature>
<feature type="transmembrane region" description="Helical" evidence="2">
    <location>
        <begin position="295"/>
        <end position="314"/>
    </location>
</feature>
<dbReference type="RefSeq" id="WP_390278633.1">
    <property type="nucleotide sequence ID" value="NZ_JBHUDK010000018.1"/>
</dbReference>
<feature type="transmembrane region" description="Helical" evidence="2">
    <location>
        <begin position="256"/>
        <end position="275"/>
    </location>
</feature>
<comment type="caution">
    <text evidence="3">The sequence shown here is derived from an EMBL/GenBank/DDBJ whole genome shotgun (WGS) entry which is preliminary data.</text>
</comment>
<evidence type="ECO:0000313" key="4">
    <source>
        <dbReference type="Proteomes" id="UP001597085"/>
    </source>
</evidence>
<accession>A0ABD6CSS1</accession>
<name>A0ABD6CSS1_9EURY</name>
<dbReference type="InterPro" id="IPR058278">
    <property type="entry name" value="DUF7972"/>
</dbReference>
<protein>
    <submittedName>
        <fullName evidence="3">Uncharacterized protein</fullName>
    </submittedName>
</protein>
<feature type="transmembrane region" description="Helical" evidence="2">
    <location>
        <begin position="77"/>
        <end position="97"/>
    </location>
</feature>
<proteinExistence type="predicted"/>